<sequence>MNQKYILSANNNSLIEEIHNTVQSIGYCIVRGLNLNHLDDSRRNKKLFDFLSQLGMLTNHKDDGFKSIFWDIKYRGDDYVINNDITFSEDVGECPLHSDSSFSENPESYLVMYVVKSANDGGNSLFLSSSDIVNQLSKTETGKKHLKTLTGNLYPFKTPASFDKKQGVRWGNILSVNTQMIRFRSDCIYKGIEENRNKVSKEMVLALDYLINVIKNASDIQEFSAQDDGLIIIDNVNGLHARTDYTDKNRHYIRARITV</sequence>
<feature type="domain" description="TauD/TfdA-like" evidence="2">
    <location>
        <begin position="12"/>
        <end position="255"/>
    </location>
</feature>
<dbReference type="GeneID" id="93387544"/>
<dbReference type="InterPro" id="IPR003819">
    <property type="entry name" value="TauD/TfdA-like"/>
</dbReference>
<protein>
    <recommendedName>
        <fullName evidence="2">TauD/TfdA-like domain-containing protein</fullName>
    </recommendedName>
</protein>
<dbReference type="RefSeq" id="WP_002212539.1">
    <property type="nucleotide sequence ID" value="NC_003116.1"/>
</dbReference>
<dbReference type="GO" id="GO:0016706">
    <property type="term" value="F:2-oxoglutarate-dependent dioxygenase activity"/>
    <property type="evidence" value="ECO:0007669"/>
    <property type="project" value="UniProtKB-ARBA"/>
</dbReference>
<organism evidence="3 4">
    <name type="scientific">Neisseria meningitidis serogroup A / serotype 4A (strain DSM 15465 / Z2491)</name>
    <dbReference type="NCBI Taxonomy" id="122587"/>
    <lineage>
        <taxon>Bacteria</taxon>
        <taxon>Pseudomonadati</taxon>
        <taxon>Pseudomonadota</taxon>
        <taxon>Betaproteobacteria</taxon>
        <taxon>Neisseriales</taxon>
        <taxon>Neisseriaceae</taxon>
        <taxon>Neisseria</taxon>
    </lineage>
</organism>
<reference evidence="3 4" key="1">
    <citation type="journal article" date="2000" name="Nature">
        <title>Complete DNA sequence of a serogroup A strain of Neisseria meningitidis Z2491.</title>
        <authorList>
            <person name="Parkhill J."/>
            <person name="Achtman M."/>
            <person name="James K.D."/>
            <person name="Bentley S.D."/>
            <person name="Churcher C."/>
            <person name="Klee S.R."/>
            <person name="Morelli G."/>
            <person name="Basham D."/>
            <person name="Brown D."/>
            <person name="Chillingworth T."/>
            <person name="Davies R.M."/>
            <person name="Davis P."/>
            <person name="Devlin K."/>
            <person name="Feltwell T."/>
            <person name="Hamlin N."/>
            <person name="Holroyd S."/>
            <person name="Jagels K."/>
            <person name="Leather S."/>
            <person name="Moule S."/>
            <person name="Mungall K."/>
            <person name="Quail M.A."/>
            <person name="Rajandream M.A."/>
            <person name="Rutherford K.M."/>
            <person name="Simmonds M."/>
            <person name="Skelton J."/>
            <person name="Whitehead S."/>
            <person name="Spratt B.G."/>
            <person name="Barrell B.G."/>
        </authorList>
    </citation>
    <scope>NUCLEOTIDE SEQUENCE [LARGE SCALE GENOMIC DNA]</scope>
    <source>
        <strain evidence="4">DSM 15465 / Z2491</strain>
    </source>
</reference>
<dbReference type="SUPFAM" id="SSF51197">
    <property type="entry name" value="Clavaminate synthase-like"/>
    <property type="match status" value="1"/>
</dbReference>
<accession>A0A0U1RK74</accession>
<name>A0A0U1RK74_NEIMA</name>
<dbReference type="Gene3D" id="3.60.130.10">
    <property type="entry name" value="Clavaminate synthase-like"/>
    <property type="match status" value="1"/>
</dbReference>
<evidence type="ECO:0000313" key="3">
    <source>
        <dbReference type="EMBL" id="CAM09140.1"/>
    </source>
</evidence>
<dbReference type="AlphaFoldDB" id="A0A0U1RK74"/>
<gene>
    <name evidence="3" type="ordered locus">NMA2036</name>
</gene>
<evidence type="ECO:0000313" key="4">
    <source>
        <dbReference type="Proteomes" id="UP000000626"/>
    </source>
</evidence>
<evidence type="ECO:0000256" key="1">
    <source>
        <dbReference type="ARBA" id="ARBA00023002"/>
    </source>
</evidence>
<evidence type="ECO:0000259" key="2">
    <source>
        <dbReference type="Pfam" id="PF02668"/>
    </source>
</evidence>
<dbReference type="EMBL" id="AL157959">
    <property type="protein sequence ID" value="CAM09140.1"/>
    <property type="molecule type" value="Genomic_DNA"/>
</dbReference>
<dbReference type="KEGG" id="nma:NMA2036"/>
<dbReference type="Pfam" id="PF02668">
    <property type="entry name" value="TauD"/>
    <property type="match status" value="1"/>
</dbReference>
<proteinExistence type="predicted"/>
<dbReference type="InterPro" id="IPR042098">
    <property type="entry name" value="TauD-like_sf"/>
</dbReference>
<dbReference type="HOGENOM" id="CLU_1072939_0_0_4"/>
<dbReference type="Proteomes" id="UP000000626">
    <property type="component" value="Chromosome"/>
</dbReference>
<dbReference type="EnsemblBacteria" id="CAM09140">
    <property type="protein sequence ID" value="CAM09140"/>
    <property type="gene ID" value="NMA2036"/>
</dbReference>
<keyword evidence="1" id="KW-0560">Oxidoreductase</keyword>